<dbReference type="InterPro" id="IPR037066">
    <property type="entry name" value="Plug_dom_sf"/>
</dbReference>
<dbReference type="STRING" id="1328313.DS2_06711"/>
<dbReference type="InterPro" id="IPR036942">
    <property type="entry name" value="Beta-barrel_TonB_sf"/>
</dbReference>
<dbReference type="Gene3D" id="2.170.130.10">
    <property type="entry name" value="TonB-dependent receptor, plug domain"/>
    <property type="match status" value="1"/>
</dbReference>
<gene>
    <name evidence="8" type="ORF">DS2_06711</name>
</gene>
<evidence type="ECO:0000259" key="6">
    <source>
        <dbReference type="Pfam" id="PF00593"/>
    </source>
</evidence>
<dbReference type="Proteomes" id="UP000019276">
    <property type="component" value="Unassembled WGS sequence"/>
</dbReference>
<evidence type="ECO:0000256" key="3">
    <source>
        <dbReference type="ARBA" id="ARBA00023237"/>
    </source>
</evidence>
<evidence type="ECO:0000313" key="9">
    <source>
        <dbReference type="Proteomes" id="UP000019276"/>
    </source>
</evidence>
<sequence>MATQFKFKPIVLMMASALTASQMAYAAEAEDEKKKKKDDAEPEVIEVTGYRGSVLKSMFEKRNTSNVSDSIFAEDIGKSTDQNIADALSRVTGISIQTEGGEGTKVSVRGTSPDQNVITLNGVQLTSASDNQGVDLSAFSSDILSKITVVKTASADHDEGSLGATINLETGKPLNRKNNVRSITLQGRYNELSEESDYKLSGSISDKFFDDTFGVAATLFKETQAFRSDRFIVGDNQYQAVQFPLASDQDGNVLTDTYAIVRGQAQYSMLQNTRDRQGGNFVFQWLPTDSTNVLVDFNYSKQTLVNDDLAIATRTRADTPLLEAGINHDAIQSLDKAAKFSDPALDWIQINTDTNTVDKFVNRFGDGGYNRSEGVKDIVNKSGGIQIEQLITDDLKMDFKVNYSETVEHPGPSSFITMQGFQIPQSRLALAGEYGTVGGIQPVGYDCRGKSNGVCELEFGNGLIVHNDPDTNFDNDVITGFNPDDRAATNIGFMGRTVRKIEDTYKGASLDFDWDVDFGPLVKVEFGAKANKRTKFVDNQQGKFDNVTQANTVPVFDNDGNYVTDKIIKAGGSVTEILGSEIASTDSFPYNDFMDGLGVSRNAATDGWPMIDSTLAFERALGSANAALTINNSQTREMDIETQAAYLKLNFSAIDDRLTADLGVRYVKDVVNTWGYSGATYQTDPQLLHRIFDPFYALQLRNSANPLCHGQPTANTGPYELADGYTTADGQTSIEYPSTTPGREYSYARVDGHGWYNNGTPDDRSDDLPLKKLTETNGLCYDPYTDMYQGFAVNAQGQPNVGWVTFARHSDISTSTNYHMFTEEHLNANNPDVVRERRDIQNFRTTGENDYDMVLPSLNLNFAVTEDLIARFAVSKTMSRPKIDSLKPGFTVNESVWGTRTGNKISLSNPKLLPLESKNLDLSIEWYFNKTGMLGAAFFYKDMSNFEAPIDYKSLMDDLRIANLDGYNLDNLIKTEEQVVNEFATDADKMGVCFPARAIADQVRQDYFISGDFDNEGGVTTDELLEKCAVFNVTEIRNGKGAEIAGVELQYQQTYDFLPGIWSGLGVNANYTYQESQKELEASDIIGGLKPLPSDRTPTHSYNATVYWEKFGHQLRLSYRGKSDELVNGSWGEGALWQEGDSGLDFNASYKINNKMTVSFQALNITDTATRHYYTSRNMWLGDYELDDSGNQILDTNGSPIEAKLDEGNALVDSVYKGRTQLMYKTGTNYRINLRVNF</sequence>
<reference evidence="8 9" key="1">
    <citation type="journal article" date="2014" name="Genome Announc.">
        <title>Draft Genome Sequence of the Agar-Degrading Bacterium Catenovulum sp. Strain DS-2, Isolated from Intestines of Haliotis diversicolor.</title>
        <authorList>
            <person name="Shan D."/>
            <person name="Li X."/>
            <person name="Gu Z."/>
            <person name="Wei G."/>
            <person name="Gao Z."/>
            <person name="Shao Z."/>
        </authorList>
    </citation>
    <scope>NUCLEOTIDE SEQUENCE [LARGE SCALE GENOMIC DNA]</scope>
    <source>
        <strain evidence="8 9">DS-2</strain>
    </source>
</reference>
<dbReference type="eggNOG" id="COG4206">
    <property type="taxonomic scope" value="Bacteria"/>
</dbReference>
<accession>W7QFP8</accession>
<comment type="subcellular location">
    <subcellularLocation>
        <location evidence="1 4">Cell outer membrane</location>
    </subcellularLocation>
</comment>
<feature type="domain" description="TonB-dependent receptor-like beta-barrel" evidence="6">
    <location>
        <begin position="722"/>
        <end position="1165"/>
    </location>
</feature>
<evidence type="ECO:0000256" key="4">
    <source>
        <dbReference type="RuleBase" id="RU003357"/>
    </source>
</evidence>
<comment type="similarity">
    <text evidence="4">Belongs to the TonB-dependent receptor family.</text>
</comment>
<evidence type="ECO:0000259" key="7">
    <source>
        <dbReference type="Pfam" id="PF07715"/>
    </source>
</evidence>
<evidence type="ECO:0000313" key="8">
    <source>
        <dbReference type="EMBL" id="EWH10721.1"/>
    </source>
</evidence>
<proteinExistence type="inferred from homology"/>
<dbReference type="OrthoDB" id="8727862at2"/>
<dbReference type="SUPFAM" id="SSF56935">
    <property type="entry name" value="Porins"/>
    <property type="match status" value="1"/>
</dbReference>
<feature type="domain" description="TonB-dependent receptor plug" evidence="7">
    <location>
        <begin position="61"/>
        <end position="164"/>
    </location>
</feature>
<keyword evidence="3" id="KW-0998">Cell outer membrane</keyword>
<evidence type="ECO:0000256" key="5">
    <source>
        <dbReference type="SAM" id="SignalP"/>
    </source>
</evidence>
<protein>
    <submittedName>
        <fullName evidence="8">3-dehydroquinate synthase</fullName>
    </submittedName>
</protein>
<dbReference type="EMBL" id="ARZY01000009">
    <property type="protein sequence ID" value="EWH10721.1"/>
    <property type="molecule type" value="Genomic_DNA"/>
</dbReference>
<feature type="chain" id="PRO_5004897960" evidence="5">
    <location>
        <begin position="27"/>
        <end position="1238"/>
    </location>
</feature>
<dbReference type="InterPro" id="IPR000531">
    <property type="entry name" value="Beta-barrel_TonB"/>
</dbReference>
<keyword evidence="9" id="KW-1185">Reference proteome</keyword>
<dbReference type="AlphaFoldDB" id="W7QFP8"/>
<dbReference type="GO" id="GO:0009279">
    <property type="term" value="C:cell outer membrane"/>
    <property type="evidence" value="ECO:0007669"/>
    <property type="project" value="UniProtKB-SubCell"/>
</dbReference>
<organism evidence="8 9">
    <name type="scientific">Catenovulum agarivorans DS-2</name>
    <dbReference type="NCBI Taxonomy" id="1328313"/>
    <lineage>
        <taxon>Bacteria</taxon>
        <taxon>Pseudomonadati</taxon>
        <taxon>Pseudomonadota</taxon>
        <taxon>Gammaproteobacteria</taxon>
        <taxon>Alteromonadales</taxon>
        <taxon>Alteromonadaceae</taxon>
        <taxon>Catenovulum</taxon>
    </lineage>
</organism>
<dbReference type="Pfam" id="PF07715">
    <property type="entry name" value="Plug"/>
    <property type="match status" value="1"/>
</dbReference>
<dbReference type="PANTHER" id="PTHR40980">
    <property type="entry name" value="PLUG DOMAIN-CONTAINING PROTEIN"/>
    <property type="match status" value="1"/>
</dbReference>
<dbReference type="InterPro" id="IPR010104">
    <property type="entry name" value="TonB_rcpt_bac"/>
</dbReference>
<keyword evidence="2 4" id="KW-0472">Membrane</keyword>
<dbReference type="Gene3D" id="2.40.170.20">
    <property type="entry name" value="TonB-dependent receptor, beta-barrel domain"/>
    <property type="match status" value="1"/>
</dbReference>
<feature type="signal peptide" evidence="5">
    <location>
        <begin position="1"/>
        <end position="26"/>
    </location>
</feature>
<dbReference type="PANTHER" id="PTHR40980:SF3">
    <property type="entry name" value="TONB-DEPENDENT RECEPTOR-LIKE BETA-BARREL DOMAIN-CONTAINING PROTEIN"/>
    <property type="match status" value="1"/>
</dbReference>
<dbReference type="NCBIfam" id="TIGR01782">
    <property type="entry name" value="TonB-Xanth-Caul"/>
    <property type="match status" value="1"/>
</dbReference>
<keyword evidence="4" id="KW-0798">TonB box</keyword>
<keyword evidence="5" id="KW-0732">Signal</keyword>
<dbReference type="Pfam" id="PF00593">
    <property type="entry name" value="TonB_dep_Rec_b-barrel"/>
    <property type="match status" value="1"/>
</dbReference>
<dbReference type="RefSeq" id="WP_035013928.1">
    <property type="nucleotide sequence ID" value="NZ_ARZY01000009.1"/>
</dbReference>
<dbReference type="InterPro" id="IPR012910">
    <property type="entry name" value="Plug_dom"/>
</dbReference>
<comment type="caution">
    <text evidence="8">The sequence shown here is derived from an EMBL/GenBank/DDBJ whole genome shotgun (WGS) entry which is preliminary data.</text>
</comment>
<dbReference type="eggNOG" id="COG1629">
    <property type="taxonomic scope" value="Bacteria"/>
</dbReference>
<name>W7QFP8_9ALTE</name>
<evidence type="ECO:0000256" key="1">
    <source>
        <dbReference type="ARBA" id="ARBA00004442"/>
    </source>
</evidence>
<evidence type="ECO:0000256" key="2">
    <source>
        <dbReference type="ARBA" id="ARBA00023136"/>
    </source>
</evidence>
<dbReference type="PATRIC" id="fig|1328313.3.peg.1375"/>